<evidence type="ECO:0000313" key="1">
    <source>
        <dbReference type="EMBL" id="QJB00913.1"/>
    </source>
</evidence>
<reference evidence="1" key="1">
    <citation type="submission" date="2020-03" db="EMBL/GenBank/DDBJ databases">
        <title>The deep terrestrial virosphere.</title>
        <authorList>
            <person name="Holmfeldt K."/>
            <person name="Nilsson E."/>
            <person name="Simone D."/>
            <person name="Lopez-Fernandez M."/>
            <person name="Wu X."/>
            <person name="de Brujin I."/>
            <person name="Lundin D."/>
            <person name="Andersson A."/>
            <person name="Bertilsson S."/>
            <person name="Dopson M."/>
        </authorList>
    </citation>
    <scope>NUCLEOTIDE SEQUENCE</scope>
    <source>
        <strain evidence="1">MM171A00156</strain>
        <strain evidence="2">MM171B00154</strain>
    </source>
</reference>
<sequence length="80" mass="8724">MNTCQSCGAGYKAGLSACEYCRTPVKLSAQPIGSFIAYREDGTAFIKRFATGGVVPKDMLAYVHTGEAIVPKMLDERFRK</sequence>
<proteinExistence type="predicted"/>
<name>A0A6M3M532_9ZZZZ</name>
<dbReference type="AlphaFoldDB" id="A0A6M3M532"/>
<protein>
    <submittedName>
        <fullName evidence="1">Uncharacterized protein</fullName>
    </submittedName>
</protein>
<dbReference type="EMBL" id="MT143892">
    <property type="protein sequence ID" value="QJB04909.1"/>
    <property type="molecule type" value="Genomic_DNA"/>
</dbReference>
<accession>A0A6M3M532</accession>
<dbReference type="EMBL" id="MT143703">
    <property type="protein sequence ID" value="QJB00913.1"/>
    <property type="molecule type" value="Genomic_DNA"/>
</dbReference>
<gene>
    <name evidence="1" type="ORF">MM171A00156_0007</name>
    <name evidence="2" type="ORF">MM171B00154_0020</name>
</gene>
<evidence type="ECO:0000313" key="2">
    <source>
        <dbReference type="EMBL" id="QJB04909.1"/>
    </source>
</evidence>
<organism evidence="1">
    <name type="scientific">viral metagenome</name>
    <dbReference type="NCBI Taxonomy" id="1070528"/>
    <lineage>
        <taxon>unclassified sequences</taxon>
        <taxon>metagenomes</taxon>
        <taxon>organismal metagenomes</taxon>
    </lineage>
</organism>